<evidence type="ECO:0000313" key="1">
    <source>
        <dbReference type="EMBL" id="MFD2044510.1"/>
    </source>
</evidence>
<protein>
    <submittedName>
        <fullName evidence="1">Cell wall-binding repeat-containing protein</fullName>
    </submittedName>
</protein>
<proteinExistence type="predicted"/>
<dbReference type="Proteomes" id="UP001597383">
    <property type="component" value="Unassembled WGS sequence"/>
</dbReference>
<gene>
    <name evidence="1" type="ORF">ACFSJF_09550</name>
</gene>
<organism evidence="1 2">
    <name type="scientific">Ornithinibacillus salinisoli</name>
    <dbReference type="NCBI Taxonomy" id="1848459"/>
    <lineage>
        <taxon>Bacteria</taxon>
        <taxon>Bacillati</taxon>
        <taxon>Bacillota</taxon>
        <taxon>Bacilli</taxon>
        <taxon>Bacillales</taxon>
        <taxon>Bacillaceae</taxon>
        <taxon>Ornithinibacillus</taxon>
    </lineage>
</organism>
<name>A0ABW4W0Y7_9BACI</name>
<sequence>MFHYCPKTDISLVRKLLHQNGTDLGEVGRDTYFGFGLIQSSNGIFLHGSNRYETSIVIAQPGLPSEVENVVLGRGDLLVDALTGALLAKKYISPLLVTKSSVSPEVVGQEMERLKPTNIVIIGGMCDF</sequence>
<evidence type="ECO:0000313" key="2">
    <source>
        <dbReference type="Proteomes" id="UP001597383"/>
    </source>
</evidence>
<accession>A0ABW4W0Y7</accession>
<dbReference type="RefSeq" id="WP_377556258.1">
    <property type="nucleotide sequence ID" value="NZ_JBHUHQ010000015.1"/>
</dbReference>
<dbReference type="InterPro" id="IPR007253">
    <property type="entry name" value="Cell_wall-bd_2"/>
</dbReference>
<dbReference type="Pfam" id="PF04122">
    <property type="entry name" value="CW_binding_2"/>
    <property type="match status" value="1"/>
</dbReference>
<comment type="caution">
    <text evidence="1">The sequence shown here is derived from an EMBL/GenBank/DDBJ whole genome shotgun (WGS) entry which is preliminary data.</text>
</comment>
<dbReference type="EMBL" id="JBHUHQ010000015">
    <property type="protein sequence ID" value="MFD2044510.1"/>
    <property type="molecule type" value="Genomic_DNA"/>
</dbReference>
<keyword evidence="2" id="KW-1185">Reference proteome</keyword>
<reference evidence="2" key="1">
    <citation type="journal article" date="2019" name="Int. J. Syst. Evol. Microbiol.">
        <title>The Global Catalogue of Microorganisms (GCM) 10K type strain sequencing project: providing services to taxonomists for standard genome sequencing and annotation.</title>
        <authorList>
            <consortium name="The Broad Institute Genomics Platform"/>
            <consortium name="The Broad Institute Genome Sequencing Center for Infectious Disease"/>
            <person name="Wu L."/>
            <person name="Ma J."/>
        </authorList>
    </citation>
    <scope>NUCLEOTIDE SEQUENCE [LARGE SCALE GENOMIC DNA]</scope>
    <source>
        <strain evidence="2">R28</strain>
    </source>
</reference>